<evidence type="ECO:0000256" key="2">
    <source>
        <dbReference type="ARBA" id="ARBA00023157"/>
    </source>
</evidence>
<feature type="chain" id="PRO_5042155955" description="Peptidase S1 domain-containing protein" evidence="4">
    <location>
        <begin position="20"/>
        <end position="148"/>
    </location>
</feature>
<keyword evidence="7" id="KW-1185">Reference proteome</keyword>
<evidence type="ECO:0000259" key="5">
    <source>
        <dbReference type="Pfam" id="PF00089"/>
    </source>
</evidence>
<dbReference type="PROSITE" id="PS00134">
    <property type="entry name" value="TRYPSIN_HIS"/>
    <property type="match status" value="1"/>
</dbReference>
<dbReference type="GO" id="GO:0004252">
    <property type="term" value="F:serine-type endopeptidase activity"/>
    <property type="evidence" value="ECO:0007669"/>
    <property type="project" value="InterPro"/>
</dbReference>
<feature type="domain" description="Peptidase S1" evidence="5">
    <location>
        <begin position="84"/>
        <end position="106"/>
    </location>
</feature>
<keyword evidence="1" id="KW-0843">Virulence</keyword>
<dbReference type="EMBL" id="BLLK01000047">
    <property type="protein sequence ID" value="GFH53442.1"/>
    <property type="molecule type" value="Genomic_DNA"/>
</dbReference>
<evidence type="ECO:0000313" key="7">
    <source>
        <dbReference type="Proteomes" id="UP001054902"/>
    </source>
</evidence>
<dbReference type="PANTHER" id="PTHR24276:SF98">
    <property type="entry name" value="FI18310P1-RELATED"/>
    <property type="match status" value="1"/>
</dbReference>
<dbReference type="Gene3D" id="2.40.10.10">
    <property type="entry name" value="Trypsin-like serine proteases"/>
    <property type="match status" value="1"/>
</dbReference>
<evidence type="ECO:0000256" key="4">
    <source>
        <dbReference type="SAM" id="SignalP"/>
    </source>
</evidence>
<sequence>MLSKALLALLSVTSSFTNAQEQSSPHPLKAKRDEDVILRTSKNEGMKKLRNVTRNMKQRIYNGVDVPNDTYPWFALPVDYYGYWQGCGGTLISSQYILTAAHCFFDDRGAYTNDSEYYYVGTLCMDSANCGQYEEFRAVESTTRLETH</sequence>
<dbReference type="Pfam" id="PF00089">
    <property type="entry name" value="Trypsin"/>
    <property type="match status" value="1"/>
</dbReference>
<protein>
    <recommendedName>
        <fullName evidence="5">Peptidase S1 domain-containing protein</fullName>
    </recommendedName>
</protein>
<keyword evidence="2" id="KW-1015">Disulfide bond</keyword>
<gene>
    <name evidence="6" type="ORF">CTEN210_09918</name>
</gene>
<dbReference type="Proteomes" id="UP001054902">
    <property type="component" value="Unassembled WGS sequence"/>
</dbReference>
<accession>A0AAD3CWC8</accession>
<dbReference type="PANTHER" id="PTHR24276">
    <property type="entry name" value="POLYSERASE-RELATED"/>
    <property type="match status" value="1"/>
</dbReference>
<proteinExistence type="predicted"/>
<name>A0AAD3CWC8_9STRA</name>
<dbReference type="AlphaFoldDB" id="A0AAD3CWC8"/>
<dbReference type="GO" id="GO:0006508">
    <property type="term" value="P:proteolysis"/>
    <property type="evidence" value="ECO:0007669"/>
    <property type="project" value="InterPro"/>
</dbReference>
<dbReference type="InterPro" id="IPR009003">
    <property type="entry name" value="Peptidase_S1_PA"/>
</dbReference>
<keyword evidence="4" id="KW-0732">Signal</keyword>
<evidence type="ECO:0000256" key="1">
    <source>
        <dbReference type="ARBA" id="ARBA00023026"/>
    </source>
</evidence>
<evidence type="ECO:0000256" key="3">
    <source>
        <dbReference type="ARBA" id="ARBA00023180"/>
    </source>
</evidence>
<dbReference type="InterPro" id="IPR043504">
    <property type="entry name" value="Peptidase_S1_PA_chymotrypsin"/>
</dbReference>
<reference evidence="6 7" key="1">
    <citation type="journal article" date="2021" name="Sci. Rep.">
        <title>The genome of the diatom Chaetoceros tenuissimus carries an ancient integrated fragment of an extant virus.</title>
        <authorList>
            <person name="Hongo Y."/>
            <person name="Kimura K."/>
            <person name="Takaki Y."/>
            <person name="Yoshida Y."/>
            <person name="Baba S."/>
            <person name="Kobayashi G."/>
            <person name="Nagasaki K."/>
            <person name="Hano T."/>
            <person name="Tomaru Y."/>
        </authorList>
    </citation>
    <scope>NUCLEOTIDE SEQUENCE [LARGE SCALE GENOMIC DNA]</scope>
    <source>
        <strain evidence="6 7">NIES-3715</strain>
    </source>
</reference>
<comment type="caution">
    <text evidence="6">The sequence shown here is derived from an EMBL/GenBank/DDBJ whole genome shotgun (WGS) entry which is preliminary data.</text>
</comment>
<evidence type="ECO:0000313" key="6">
    <source>
        <dbReference type="EMBL" id="GFH53442.1"/>
    </source>
</evidence>
<dbReference type="SUPFAM" id="SSF50494">
    <property type="entry name" value="Trypsin-like serine proteases"/>
    <property type="match status" value="1"/>
</dbReference>
<organism evidence="6 7">
    <name type="scientific">Chaetoceros tenuissimus</name>
    <dbReference type="NCBI Taxonomy" id="426638"/>
    <lineage>
        <taxon>Eukaryota</taxon>
        <taxon>Sar</taxon>
        <taxon>Stramenopiles</taxon>
        <taxon>Ochrophyta</taxon>
        <taxon>Bacillariophyta</taxon>
        <taxon>Coscinodiscophyceae</taxon>
        <taxon>Chaetocerotophycidae</taxon>
        <taxon>Chaetocerotales</taxon>
        <taxon>Chaetocerotaceae</taxon>
        <taxon>Chaetoceros</taxon>
    </lineage>
</organism>
<dbReference type="InterPro" id="IPR050430">
    <property type="entry name" value="Peptidase_S1"/>
</dbReference>
<dbReference type="InterPro" id="IPR018114">
    <property type="entry name" value="TRYPSIN_HIS"/>
</dbReference>
<feature type="signal peptide" evidence="4">
    <location>
        <begin position="1"/>
        <end position="19"/>
    </location>
</feature>
<dbReference type="InterPro" id="IPR001254">
    <property type="entry name" value="Trypsin_dom"/>
</dbReference>
<keyword evidence="3" id="KW-0325">Glycoprotein</keyword>